<evidence type="ECO:0000313" key="8">
    <source>
        <dbReference type="EMBL" id="MCK8783026.1"/>
    </source>
</evidence>
<comment type="similarity">
    <text evidence="2">Belongs to the CPA3 antiporters (TC 2.A.63) subunit E family.</text>
</comment>
<evidence type="ECO:0000256" key="6">
    <source>
        <dbReference type="ARBA" id="ARBA00023136"/>
    </source>
</evidence>
<sequence length="162" mass="17549">MRRLLPFLLLWACLCAMWLLLVGGVSPGSLLLGAALAAGACWGYALLEPGRARLRRPLVAARLFLDVLADVIRSNVAVAGIILRPGRADRRAGFVRIPLALRAPGGLAVLACILTAAPGTAWVEYDSATGVLLLHILDLVEEETWVRTVKDRYERPLLEIFA</sequence>
<keyword evidence="6 7" id="KW-0472">Membrane</keyword>
<accession>A0A9X2BT66</accession>
<gene>
    <name evidence="8" type="ORF">M0638_01350</name>
</gene>
<keyword evidence="9" id="KW-1185">Reference proteome</keyword>
<evidence type="ECO:0000256" key="1">
    <source>
        <dbReference type="ARBA" id="ARBA00004651"/>
    </source>
</evidence>
<dbReference type="RefSeq" id="WP_248665150.1">
    <property type="nucleotide sequence ID" value="NZ_JALPRX010000006.1"/>
</dbReference>
<feature type="transmembrane region" description="Helical" evidence="7">
    <location>
        <begin position="104"/>
        <end position="123"/>
    </location>
</feature>
<dbReference type="Pfam" id="PF01899">
    <property type="entry name" value="MNHE"/>
    <property type="match status" value="1"/>
</dbReference>
<dbReference type="PANTHER" id="PTHR34584:SF1">
    <property type="entry name" value="NA(+)_H(+) ANTIPORTER SUBUNIT E1"/>
    <property type="match status" value="1"/>
</dbReference>
<evidence type="ECO:0000256" key="7">
    <source>
        <dbReference type="SAM" id="Phobius"/>
    </source>
</evidence>
<dbReference type="GO" id="GO:0005886">
    <property type="term" value="C:plasma membrane"/>
    <property type="evidence" value="ECO:0007669"/>
    <property type="project" value="UniProtKB-SubCell"/>
</dbReference>
<dbReference type="PANTHER" id="PTHR34584">
    <property type="entry name" value="NA(+)/H(+) ANTIPORTER SUBUNIT E1"/>
    <property type="match status" value="1"/>
</dbReference>
<keyword evidence="5 7" id="KW-1133">Transmembrane helix</keyword>
<dbReference type="Proteomes" id="UP001139516">
    <property type="component" value="Unassembled WGS sequence"/>
</dbReference>
<evidence type="ECO:0000313" key="9">
    <source>
        <dbReference type="Proteomes" id="UP001139516"/>
    </source>
</evidence>
<evidence type="ECO:0000256" key="4">
    <source>
        <dbReference type="ARBA" id="ARBA00022692"/>
    </source>
</evidence>
<name>A0A9X2BT66_9PROT</name>
<dbReference type="InterPro" id="IPR002758">
    <property type="entry name" value="Cation_antiport_E"/>
</dbReference>
<comment type="subcellular location">
    <subcellularLocation>
        <location evidence="1">Cell membrane</location>
        <topology evidence="1">Multi-pass membrane protein</topology>
    </subcellularLocation>
</comment>
<dbReference type="GO" id="GO:0008324">
    <property type="term" value="F:monoatomic cation transmembrane transporter activity"/>
    <property type="evidence" value="ECO:0007669"/>
    <property type="project" value="InterPro"/>
</dbReference>
<dbReference type="AlphaFoldDB" id="A0A9X2BT66"/>
<evidence type="ECO:0000256" key="2">
    <source>
        <dbReference type="ARBA" id="ARBA00006228"/>
    </source>
</evidence>
<proteinExistence type="inferred from homology"/>
<evidence type="ECO:0000256" key="5">
    <source>
        <dbReference type="ARBA" id="ARBA00022989"/>
    </source>
</evidence>
<reference evidence="8" key="1">
    <citation type="submission" date="2022-04" db="EMBL/GenBank/DDBJ databases">
        <title>Roseomonas acroporae sp. nov., isolated from coral Acropora digitifera.</title>
        <authorList>
            <person name="Sun H."/>
        </authorList>
    </citation>
    <scope>NUCLEOTIDE SEQUENCE</scope>
    <source>
        <strain evidence="8">NAR14</strain>
    </source>
</reference>
<organism evidence="8 9">
    <name type="scientific">Roseomonas acroporae</name>
    <dbReference type="NCBI Taxonomy" id="2937791"/>
    <lineage>
        <taxon>Bacteria</taxon>
        <taxon>Pseudomonadati</taxon>
        <taxon>Pseudomonadota</taxon>
        <taxon>Alphaproteobacteria</taxon>
        <taxon>Acetobacterales</taxon>
        <taxon>Roseomonadaceae</taxon>
        <taxon>Roseomonas</taxon>
    </lineage>
</organism>
<protein>
    <submittedName>
        <fullName evidence="8">Na+/H+ antiporter subunit E</fullName>
    </submittedName>
</protein>
<dbReference type="PIRSF" id="PIRSF019239">
    <property type="entry name" value="MrpE"/>
    <property type="match status" value="1"/>
</dbReference>
<dbReference type="NCBIfam" id="NF006520">
    <property type="entry name" value="PRK08965.1-4"/>
    <property type="match status" value="1"/>
</dbReference>
<keyword evidence="4 7" id="KW-0812">Transmembrane</keyword>
<dbReference type="EMBL" id="JALPRX010000006">
    <property type="protein sequence ID" value="MCK8783026.1"/>
    <property type="molecule type" value="Genomic_DNA"/>
</dbReference>
<evidence type="ECO:0000256" key="3">
    <source>
        <dbReference type="ARBA" id="ARBA00022475"/>
    </source>
</evidence>
<comment type="caution">
    <text evidence="8">The sequence shown here is derived from an EMBL/GenBank/DDBJ whole genome shotgun (WGS) entry which is preliminary data.</text>
</comment>
<keyword evidence="3" id="KW-1003">Cell membrane</keyword>